<dbReference type="GeneID" id="89490729"/>
<keyword evidence="2" id="KW-1185">Reference proteome</keyword>
<evidence type="ECO:0000313" key="2">
    <source>
        <dbReference type="Proteomes" id="UP001252207"/>
    </source>
</evidence>
<name>A0ABU2IZ22_9GAMM</name>
<proteinExistence type="predicted"/>
<accession>A0ABU2IZ22</accession>
<dbReference type="EMBL" id="JANAVW010000001">
    <property type="protein sequence ID" value="MDT0134312.1"/>
    <property type="molecule type" value="Genomic_DNA"/>
</dbReference>
<protein>
    <submittedName>
        <fullName evidence="1">Uncharacterized protein</fullName>
    </submittedName>
</protein>
<dbReference type="RefSeq" id="WP_168222828.1">
    <property type="nucleotide sequence ID" value="NZ_CP031123.2"/>
</dbReference>
<dbReference type="Proteomes" id="UP001252207">
    <property type="component" value="Unassembled WGS sequence"/>
</dbReference>
<sequence>MKATRSVAMSGYLSNSWQTKELDETGDSAAEQMGLIADAAYLMAIQC</sequence>
<organism evidence="1 2">
    <name type="scientific">Providencia huaxiensis</name>
    <dbReference type="NCBI Taxonomy" id="2027290"/>
    <lineage>
        <taxon>Bacteria</taxon>
        <taxon>Pseudomonadati</taxon>
        <taxon>Pseudomonadota</taxon>
        <taxon>Gammaproteobacteria</taxon>
        <taxon>Enterobacterales</taxon>
        <taxon>Morganellaceae</taxon>
        <taxon>Providencia</taxon>
    </lineage>
</organism>
<evidence type="ECO:0000313" key="1">
    <source>
        <dbReference type="EMBL" id="MDT0134312.1"/>
    </source>
</evidence>
<reference evidence="1 2" key="1">
    <citation type="submission" date="2022-06" db="EMBL/GenBank/DDBJ databases">
        <title>Chromosome and plasmid sequencings of Enterobacteriales species co-exiting double carbapenemases.</title>
        <authorList>
            <person name="Fu Y."/>
        </authorList>
    </citation>
    <scope>NUCLEOTIDE SEQUENCE [LARGE SCALE GENOMIC DNA]</scope>
    <source>
        <strain evidence="1 2">21030615019</strain>
    </source>
</reference>
<gene>
    <name evidence="1" type="ORF">NLX89_13270</name>
</gene>
<comment type="caution">
    <text evidence="1">The sequence shown here is derived from an EMBL/GenBank/DDBJ whole genome shotgun (WGS) entry which is preliminary data.</text>
</comment>